<accession>A0A9X1IIN1</accession>
<gene>
    <name evidence="2" type="ORF">LHA35_23800</name>
</gene>
<keyword evidence="1" id="KW-1133">Transmembrane helix</keyword>
<evidence type="ECO:0000313" key="2">
    <source>
        <dbReference type="EMBL" id="MCB4824759.1"/>
    </source>
</evidence>
<dbReference type="EMBL" id="JAJAQI010000052">
    <property type="protein sequence ID" value="MCB4824759.1"/>
    <property type="molecule type" value="Genomic_DNA"/>
</dbReference>
<protein>
    <submittedName>
        <fullName evidence="2">Flp family type IVb pilin</fullName>
    </submittedName>
</protein>
<feature type="transmembrane region" description="Helical" evidence="1">
    <location>
        <begin position="27"/>
        <end position="46"/>
    </location>
</feature>
<dbReference type="InterPro" id="IPR007047">
    <property type="entry name" value="Flp_Fap"/>
</dbReference>
<comment type="caution">
    <text evidence="2">The sequence shown here is derived from an EMBL/GenBank/DDBJ whole genome shotgun (WGS) entry which is preliminary data.</text>
</comment>
<keyword evidence="3" id="KW-1185">Reference proteome</keyword>
<keyword evidence="1" id="KW-0472">Membrane</keyword>
<dbReference type="RefSeq" id="WP_226613214.1">
    <property type="nucleotide sequence ID" value="NZ_JAJAQI010000052.1"/>
</dbReference>
<keyword evidence="1" id="KW-0812">Transmembrane</keyword>
<name>A0A9X1IIN1_9PROT</name>
<organism evidence="2 3">
    <name type="scientific">Roseicella aerolata</name>
    <dbReference type="NCBI Taxonomy" id="2883479"/>
    <lineage>
        <taxon>Bacteria</taxon>
        <taxon>Pseudomonadati</taxon>
        <taxon>Pseudomonadota</taxon>
        <taxon>Alphaproteobacteria</taxon>
        <taxon>Acetobacterales</taxon>
        <taxon>Roseomonadaceae</taxon>
        <taxon>Roseicella</taxon>
    </lineage>
</organism>
<evidence type="ECO:0000256" key="1">
    <source>
        <dbReference type="SAM" id="Phobius"/>
    </source>
</evidence>
<dbReference type="AlphaFoldDB" id="A0A9X1IIN1"/>
<dbReference type="Pfam" id="PF04964">
    <property type="entry name" value="Flp_Fap"/>
    <property type="match status" value="1"/>
</dbReference>
<evidence type="ECO:0000313" key="3">
    <source>
        <dbReference type="Proteomes" id="UP001139311"/>
    </source>
</evidence>
<reference evidence="2" key="1">
    <citation type="submission" date="2021-10" db="EMBL/GenBank/DDBJ databases">
        <title>Roseicella aerolatum sp. nov., isolated from aerosols of e-waste dismantling site.</title>
        <authorList>
            <person name="Qin T."/>
        </authorList>
    </citation>
    <scope>NUCLEOTIDE SEQUENCE</scope>
    <source>
        <strain evidence="2">GB24</strain>
    </source>
</reference>
<sequence length="58" mass="6077">MFDTLKTLKVLVQGTLKNRDGVTALEYAIIAGVAAVSLLAGFQALYSSVDGKLSGLTF</sequence>
<dbReference type="Proteomes" id="UP001139311">
    <property type="component" value="Unassembled WGS sequence"/>
</dbReference>
<proteinExistence type="predicted"/>